<evidence type="ECO:0000256" key="1">
    <source>
        <dbReference type="ARBA" id="ARBA00001968"/>
    </source>
</evidence>
<dbReference type="PANTHER" id="PTHR22930:SF85">
    <property type="entry name" value="GH03217P-RELATED"/>
    <property type="match status" value="1"/>
</dbReference>
<dbReference type="RefSeq" id="XP_058980672.1">
    <property type="nucleotide sequence ID" value="XM_059124689.1"/>
</dbReference>
<keyword evidence="5" id="KW-0479">Metal-binding</keyword>
<keyword evidence="6" id="KW-0378">Hydrolase</keyword>
<dbReference type="PANTHER" id="PTHR22930">
    <property type="match status" value="1"/>
</dbReference>
<evidence type="ECO:0000256" key="6">
    <source>
        <dbReference type="ARBA" id="ARBA00022801"/>
    </source>
</evidence>
<feature type="domain" description="DUF8040" evidence="9">
    <location>
        <begin position="69"/>
        <end position="149"/>
    </location>
</feature>
<comment type="subcellular location">
    <subcellularLocation>
        <location evidence="2">Nucleus</location>
    </subcellularLocation>
</comment>
<evidence type="ECO:0000256" key="2">
    <source>
        <dbReference type="ARBA" id="ARBA00004123"/>
    </source>
</evidence>
<comment type="cofactor">
    <cofactor evidence="1">
        <name>a divalent metal cation</name>
        <dbReference type="ChEBI" id="CHEBI:60240"/>
    </cofactor>
</comment>
<reference evidence="11" key="1">
    <citation type="submission" date="2025-08" db="UniProtKB">
        <authorList>
            <consortium name="RefSeq"/>
        </authorList>
    </citation>
    <scope>IDENTIFICATION</scope>
    <source>
        <strain evidence="11">Aabys</strain>
        <tissue evidence="11">Whole body</tissue>
    </source>
</reference>
<evidence type="ECO:0000313" key="10">
    <source>
        <dbReference type="Proteomes" id="UP001652621"/>
    </source>
</evidence>
<dbReference type="Pfam" id="PF26138">
    <property type="entry name" value="DUF8040"/>
    <property type="match status" value="1"/>
</dbReference>
<gene>
    <name evidence="11" type="primary">LOC101899534</name>
</gene>
<evidence type="ECO:0000313" key="11">
    <source>
        <dbReference type="RefSeq" id="XP_058980672.1"/>
    </source>
</evidence>
<dbReference type="GeneID" id="101899534"/>
<dbReference type="InterPro" id="IPR058353">
    <property type="entry name" value="DUF8040"/>
</dbReference>
<proteinExistence type="inferred from homology"/>
<keyword evidence="10" id="KW-1185">Reference proteome</keyword>
<evidence type="ECO:0000256" key="5">
    <source>
        <dbReference type="ARBA" id="ARBA00022723"/>
    </source>
</evidence>
<dbReference type="Proteomes" id="UP001652621">
    <property type="component" value="Unplaced"/>
</dbReference>
<evidence type="ECO:0000256" key="7">
    <source>
        <dbReference type="ARBA" id="ARBA00023242"/>
    </source>
</evidence>
<comment type="similarity">
    <text evidence="3">Belongs to the HARBI1 family.</text>
</comment>
<evidence type="ECO:0000259" key="9">
    <source>
        <dbReference type="Pfam" id="PF26138"/>
    </source>
</evidence>
<keyword evidence="4" id="KW-0540">Nuclease</keyword>
<dbReference type="InterPro" id="IPR045249">
    <property type="entry name" value="HARBI1-like"/>
</dbReference>
<dbReference type="InterPro" id="IPR027806">
    <property type="entry name" value="HARBI1_dom"/>
</dbReference>
<organism evidence="10 11">
    <name type="scientific">Musca domestica</name>
    <name type="common">House fly</name>
    <dbReference type="NCBI Taxonomy" id="7370"/>
    <lineage>
        <taxon>Eukaryota</taxon>
        <taxon>Metazoa</taxon>
        <taxon>Ecdysozoa</taxon>
        <taxon>Arthropoda</taxon>
        <taxon>Hexapoda</taxon>
        <taxon>Insecta</taxon>
        <taxon>Pterygota</taxon>
        <taxon>Neoptera</taxon>
        <taxon>Endopterygota</taxon>
        <taxon>Diptera</taxon>
        <taxon>Brachycera</taxon>
        <taxon>Muscomorpha</taxon>
        <taxon>Muscoidea</taxon>
        <taxon>Muscidae</taxon>
        <taxon>Musca</taxon>
    </lineage>
</organism>
<dbReference type="Pfam" id="PF13359">
    <property type="entry name" value="DDE_Tnp_4"/>
    <property type="match status" value="1"/>
</dbReference>
<feature type="domain" description="DDE Tnp4" evidence="8">
    <location>
        <begin position="189"/>
        <end position="352"/>
    </location>
</feature>
<sequence>MEKKKKFVKKLIISRRRLASFTLFEKDSCDVRKLLTLVNALEFHTLYESERLCWQRFRSQYFWEIDCQKADEKCFKNNFRVSREVFNKLCELLNGLQKSNTNMREAIPLEKRVAIGLYTLGSSAEYRTIANMFGVGKSTVCKILLQFCNEVWRILAPIYLKNFPLTREKIEVLCQEFEILGFPQCIGALDGCHIEVHPSKEDATDYYNYKGWYSVVLLALVDARCRFIYVSCGSPGRCNDSQIFEGSSLKQQLNECSHLKEVKRNILGVEVPALIIGDSAFKLSDKLMKPYPFQLSQDLEQKCFNYALSKSRRVVENAFGHLKARFRRIGKGIDNALKYANAVILSCCALHNFLSEHNDAVNDKWLKALQSVEANRSYPEEITILADQSSGHNGEEIRNAISIYLSQKNCCNEEDNLYNIDEANSFLNVEEEYTFPSGETACNFQDIN</sequence>
<evidence type="ECO:0000256" key="3">
    <source>
        <dbReference type="ARBA" id="ARBA00006958"/>
    </source>
</evidence>
<keyword evidence="7" id="KW-0539">Nucleus</keyword>
<evidence type="ECO:0000259" key="8">
    <source>
        <dbReference type="Pfam" id="PF13359"/>
    </source>
</evidence>
<evidence type="ECO:0000256" key="4">
    <source>
        <dbReference type="ARBA" id="ARBA00022722"/>
    </source>
</evidence>
<accession>A0ABM3V4G5</accession>
<name>A0ABM3V4G5_MUSDO</name>
<protein>
    <submittedName>
        <fullName evidence="11">Nuclease HARBI1</fullName>
    </submittedName>
</protein>